<name>A0A4D4LR01_STRVO</name>
<dbReference type="Proteomes" id="UP000301309">
    <property type="component" value="Unassembled WGS sequence"/>
</dbReference>
<dbReference type="OrthoDB" id="5196443at2"/>
<reference evidence="4 5" key="1">
    <citation type="journal article" date="2020" name="Int. J. Syst. Evol. Microbiol.">
        <title>Reclassification of Streptomyces castelarensis and Streptomyces sporoclivatus as later heterotypic synonyms of Streptomyces antimycoticus.</title>
        <authorList>
            <person name="Komaki H."/>
            <person name="Tamura T."/>
        </authorList>
    </citation>
    <scope>NUCLEOTIDE SEQUENCE [LARGE SCALE GENOMIC DNA]</scope>
    <source>
        <strain evidence="4 5">NBRC 13459</strain>
    </source>
</reference>
<feature type="domain" description="TauD/TfdA-like" evidence="3">
    <location>
        <begin position="64"/>
        <end position="287"/>
    </location>
</feature>
<dbReference type="Pfam" id="PF02668">
    <property type="entry name" value="TauD"/>
    <property type="match status" value="1"/>
</dbReference>
<dbReference type="GO" id="GO:0016491">
    <property type="term" value="F:oxidoreductase activity"/>
    <property type="evidence" value="ECO:0007669"/>
    <property type="project" value="UniProtKB-KW"/>
</dbReference>
<dbReference type="AlphaFoldDB" id="A0A4D4LR01"/>
<sequence>MQGTGPTTRVVLKDAERAMVEEVVYKVLENCPGQTEYRYLTFLKEHVDTPIGRIRETYESAEGQPVLLSNLPRFENVEHSKILALLIGQTVGNCVAYSDYNGSYITDIRATELSREKSAGTDLLAMHNDLAWASDVCRPRTLVLVPHMAEGVVPRTLLAPATEVVARLDPAAIEILRSPVFEARSGSSLGWKYERVRKMALLEEAAGKLVVRLNFSAFTPAAHLEGEQRAAAAAAHQQLHDAALAVGRVRGHAALQGEALIIPNDHCLHGRDPIDSGACRRLLLRSYVVPDSVVEHHGRTMISLER</sequence>
<proteinExistence type="predicted"/>
<evidence type="ECO:0000256" key="2">
    <source>
        <dbReference type="ARBA" id="ARBA00023004"/>
    </source>
</evidence>
<evidence type="ECO:0000313" key="4">
    <source>
        <dbReference type="EMBL" id="GDY60513.1"/>
    </source>
</evidence>
<comment type="caution">
    <text evidence="4">The sequence shown here is derived from an EMBL/GenBank/DDBJ whole genome shotgun (WGS) entry which is preliminary data.</text>
</comment>
<dbReference type="InterPro" id="IPR003819">
    <property type="entry name" value="TauD/TfdA-like"/>
</dbReference>
<evidence type="ECO:0000259" key="3">
    <source>
        <dbReference type="Pfam" id="PF02668"/>
    </source>
</evidence>
<dbReference type="EMBL" id="BJHW01000002">
    <property type="protein sequence ID" value="GDY60513.1"/>
    <property type="molecule type" value="Genomic_DNA"/>
</dbReference>
<organism evidence="4 5">
    <name type="scientific">Streptomyces violaceusniger</name>
    <dbReference type="NCBI Taxonomy" id="68280"/>
    <lineage>
        <taxon>Bacteria</taxon>
        <taxon>Bacillati</taxon>
        <taxon>Actinomycetota</taxon>
        <taxon>Actinomycetes</taxon>
        <taxon>Kitasatosporales</taxon>
        <taxon>Streptomycetaceae</taxon>
        <taxon>Streptomyces</taxon>
        <taxon>Streptomyces violaceusniger group</taxon>
    </lineage>
</organism>
<accession>A0A4D4LR01</accession>
<dbReference type="InterPro" id="IPR042098">
    <property type="entry name" value="TauD-like_sf"/>
</dbReference>
<gene>
    <name evidence="4" type="ORF">SVIO_111360</name>
</gene>
<keyword evidence="2" id="KW-0408">Iron</keyword>
<dbReference type="SUPFAM" id="SSF51197">
    <property type="entry name" value="Clavaminate synthase-like"/>
    <property type="match status" value="1"/>
</dbReference>
<keyword evidence="5" id="KW-1185">Reference proteome</keyword>
<evidence type="ECO:0000256" key="1">
    <source>
        <dbReference type="ARBA" id="ARBA00023002"/>
    </source>
</evidence>
<protein>
    <recommendedName>
        <fullName evidence="3">TauD/TfdA-like domain-containing protein</fullName>
    </recommendedName>
</protein>
<keyword evidence="1" id="KW-0560">Oxidoreductase</keyword>
<evidence type="ECO:0000313" key="5">
    <source>
        <dbReference type="Proteomes" id="UP000301309"/>
    </source>
</evidence>
<dbReference type="Gene3D" id="3.60.130.10">
    <property type="entry name" value="Clavaminate synthase-like"/>
    <property type="match status" value="1"/>
</dbReference>